<accession>A0A544VRL2</accession>
<sequence length="162" mass="17942">MKKYSRDDQRTMARWALDCAERVLPMFEVVRPGDARPRRAIETGLEWVSTGQFSMAVIRRASLDAHAAAKETTDPAAVAAAYAAGQAVATAHVPQHAYGGAYYALRALTARSSDRNAQDAWDERTWQAAQLPDHLRTEIMDRIVIDESTPDLRISIRKGAGF</sequence>
<protein>
    <recommendedName>
        <fullName evidence="1">Imm-5-like domain-containing protein</fullName>
    </recommendedName>
</protein>
<evidence type="ECO:0000259" key="1">
    <source>
        <dbReference type="Pfam" id="PF21805"/>
    </source>
</evidence>
<dbReference type="Proteomes" id="UP000315759">
    <property type="component" value="Unassembled WGS sequence"/>
</dbReference>
<comment type="caution">
    <text evidence="2">The sequence shown here is derived from an EMBL/GenBank/DDBJ whole genome shotgun (WGS) entry which is preliminary data.</text>
</comment>
<proteinExistence type="predicted"/>
<evidence type="ECO:0000313" key="3">
    <source>
        <dbReference type="Proteomes" id="UP000315759"/>
    </source>
</evidence>
<dbReference type="InterPro" id="IPR048667">
    <property type="entry name" value="Imm5-like"/>
</dbReference>
<evidence type="ECO:0000313" key="2">
    <source>
        <dbReference type="EMBL" id="TQR82626.1"/>
    </source>
</evidence>
<dbReference type="EMBL" id="VIFX01000066">
    <property type="protein sequence ID" value="TQR82626.1"/>
    <property type="molecule type" value="Genomic_DNA"/>
</dbReference>
<dbReference type="Pfam" id="PF21805">
    <property type="entry name" value="Imm5_like"/>
    <property type="match status" value="1"/>
</dbReference>
<organism evidence="2 3">
    <name type="scientific">Mycolicibacterium hodleri</name>
    <dbReference type="NCBI Taxonomy" id="49897"/>
    <lineage>
        <taxon>Bacteria</taxon>
        <taxon>Bacillati</taxon>
        <taxon>Actinomycetota</taxon>
        <taxon>Actinomycetes</taxon>
        <taxon>Mycobacteriales</taxon>
        <taxon>Mycobacteriaceae</taxon>
        <taxon>Mycolicibacterium</taxon>
    </lineage>
</organism>
<reference evidence="2 3" key="1">
    <citation type="submission" date="2018-10" db="EMBL/GenBank/DDBJ databases">
        <title>Draft genome of Mycobacterium hodleri strain B.</title>
        <authorList>
            <person name="Amande T.J."/>
            <person name="Mcgenity T.J."/>
        </authorList>
    </citation>
    <scope>NUCLEOTIDE SEQUENCE [LARGE SCALE GENOMIC DNA]</scope>
    <source>
        <strain evidence="2 3">B</strain>
    </source>
</reference>
<gene>
    <name evidence="2" type="ORF">D8S82_31260</name>
</gene>
<keyword evidence="3" id="KW-1185">Reference proteome</keyword>
<dbReference type="AlphaFoldDB" id="A0A544VRL2"/>
<feature type="domain" description="Imm-5-like" evidence="1">
    <location>
        <begin position="3"/>
        <end position="133"/>
    </location>
</feature>
<name>A0A544VRL2_9MYCO</name>